<keyword evidence="3" id="KW-1185">Reference proteome</keyword>
<organism evidence="2 3">
    <name type="scientific">Datura stramonium</name>
    <name type="common">Jimsonweed</name>
    <name type="synonym">Common thornapple</name>
    <dbReference type="NCBI Taxonomy" id="4076"/>
    <lineage>
        <taxon>Eukaryota</taxon>
        <taxon>Viridiplantae</taxon>
        <taxon>Streptophyta</taxon>
        <taxon>Embryophyta</taxon>
        <taxon>Tracheophyta</taxon>
        <taxon>Spermatophyta</taxon>
        <taxon>Magnoliopsida</taxon>
        <taxon>eudicotyledons</taxon>
        <taxon>Gunneridae</taxon>
        <taxon>Pentapetalae</taxon>
        <taxon>asterids</taxon>
        <taxon>lamiids</taxon>
        <taxon>Solanales</taxon>
        <taxon>Solanaceae</taxon>
        <taxon>Solanoideae</taxon>
        <taxon>Datureae</taxon>
        <taxon>Datura</taxon>
    </lineage>
</organism>
<accession>A0ABS8RGM6</accession>
<feature type="region of interest" description="Disordered" evidence="1">
    <location>
        <begin position="57"/>
        <end position="96"/>
    </location>
</feature>
<proteinExistence type="predicted"/>
<feature type="compositionally biased region" description="Polar residues" evidence="1">
    <location>
        <begin position="66"/>
        <end position="81"/>
    </location>
</feature>
<dbReference type="EMBL" id="JACEIK010000002">
    <property type="protein sequence ID" value="MCD7445888.1"/>
    <property type="molecule type" value="Genomic_DNA"/>
</dbReference>
<evidence type="ECO:0000313" key="2">
    <source>
        <dbReference type="EMBL" id="MCD7445888.1"/>
    </source>
</evidence>
<dbReference type="PANTHER" id="PTHR47553">
    <property type="entry name" value="MYOSIN-11"/>
    <property type="match status" value="1"/>
</dbReference>
<sequence length="138" mass="15435">MVLRGQGDSPVRICEPCKRLEEAARFEMRYGHKNRASRGTETNNCHTASSTNSLLVFSGKDEAGDGSSNQMEQAEMGSTTPEELRHDPGNSSCLKSMGWTEDAAESELSEKQFLPVDRYVTKYIQSLGKEKLLARKMW</sequence>
<dbReference type="Proteomes" id="UP000823775">
    <property type="component" value="Unassembled WGS sequence"/>
</dbReference>
<protein>
    <submittedName>
        <fullName evidence="2">Uncharacterized protein</fullName>
    </submittedName>
</protein>
<name>A0ABS8RGM6_DATST</name>
<dbReference type="PANTHER" id="PTHR47553:SF1">
    <property type="entry name" value="RING_FYVE_PHD ZINC FINGER SUPERFAMILY PROTEIN"/>
    <property type="match status" value="1"/>
</dbReference>
<evidence type="ECO:0000256" key="1">
    <source>
        <dbReference type="SAM" id="MobiDB-lite"/>
    </source>
</evidence>
<reference evidence="2 3" key="1">
    <citation type="journal article" date="2021" name="BMC Genomics">
        <title>Datura genome reveals duplications of psychoactive alkaloid biosynthetic genes and high mutation rate following tissue culture.</title>
        <authorList>
            <person name="Rajewski A."/>
            <person name="Carter-House D."/>
            <person name="Stajich J."/>
            <person name="Litt A."/>
        </authorList>
    </citation>
    <scope>NUCLEOTIDE SEQUENCE [LARGE SCALE GENOMIC DNA]</scope>
    <source>
        <strain evidence="2">AR-01</strain>
    </source>
</reference>
<comment type="caution">
    <text evidence="2">The sequence shown here is derived from an EMBL/GenBank/DDBJ whole genome shotgun (WGS) entry which is preliminary data.</text>
</comment>
<evidence type="ECO:0000313" key="3">
    <source>
        <dbReference type="Proteomes" id="UP000823775"/>
    </source>
</evidence>
<gene>
    <name evidence="2" type="ORF">HAX54_015613</name>
</gene>